<feature type="compositionally biased region" description="Basic and acidic residues" evidence="1">
    <location>
        <begin position="279"/>
        <end position="289"/>
    </location>
</feature>
<reference evidence="3" key="1">
    <citation type="submission" date="2022-11" db="UniProtKB">
        <authorList>
            <consortium name="WormBaseParasite"/>
        </authorList>
    </citation>
    <scope>IDENTIFICATION</scope>
</reference>
<proteinExistence type="predicted"/>
<feature type="region of interest" description="Disordered" evidence="1">
    <location>
        <begin position="247"/>
        <end position="293"/>
    </location>
</feature>
<accession>A0A914XYW6</accession>
<protein>
    <submittedName>
        <fullName evidence="3">Uncharacterized protein</fullName>
    </submittedName>
</protein>
<sequence length="323" mass="35280">MIIQNCPNQCQPACTPQCVQAFSVPVKQCDSACMPSCSDVCVSNINLCPQQCRPMCSYSCVSQYAVVPVQKVNIQQPTCIQPCMPSCQRDCICNNCGNNCPPMCQNNNNMGNSITISQPMINPICPNQCQPACTLQCVCNNCGNNCPPICRGATLALQMPAIKTCVPACMPTCSPACTASATQLTMACGNPCQCNPGYVECGPQTCCLRYKNMAKRFSKSLSQKLYYSPKGYTDMANAALNQHSQSTLHFSQGDENADNQQQQKNEDLSADKDDDESKETENELVHSDDPIDYNAIKQRAETIPKTSKKKVGVSFDDIEHRIL</sequence>
<evidence type="ECO:0000256" key="1">
    <source>
        <dbReference type="SAM" id="MobiDB-lite"/>
    </source>
</evidence>
<evidence type="ECO:0000313" key="2">
    <source>
        <dbReference type="Proteomes" id="UP000887577"/>
    </source>
</evidence>
<evidence type="ECO:0000313" key="3">
    <source>
        <dbReference type="WBParaSite" id="PSU_v2.g12145.t1"/>
    </source>
</evidence>
<name>A0A914XYW6_9BILA</name>
<feature type="compositionally biased region" description="Polar residues" evidence="1">
    <location>
        <begin position="247"/>
        <end position="263"/>
    </location>
</feature>
<dbReference type="Proteomes" id="UP000887577">
    <property type="component" value="Unplaced"/>
</dbReference>
<dbReference type="AlphaFoldDB" id="A0A914XYW6"/>
<dbReference type="PANTHER" id="PTHR31895">
    <property type="entry name" value="PROTEIN CBG03177-RELATED"/>
    <property type="match status" value="1"/>
</dbReference>
<dbReference type="WBParaSite" id="PSU_v2.g12145.t1">
    <property type="protein sequence ID" value="PSU_v2.g12145.t1"/>
    <property type="gene ID" value="PSU_v2.g12145"/>
</dbReference>
<dbReference type="PANTHER" id="PTHR31895:SF21">
    <property type="entry name" value="PRION-LIKE-(Q_N-RICH)-DOMAIN-BEARING PROTEIN"/>
    <property type="match status" value="1"/>
</dbReference>
<organism evidence="2 3">
    <name type="scientific">Panagrolaimus superbus</name>
    <dbReference type="NCBI Taxonomy" id="310955"/>
    <lineage>
        <taxon>Eukaryota</taxon>
        <taxon>Metazoa</taxon>
        <taxon>Ecdysozoa</taxon>
        <taxon>Nematoda</taxon>
        <taxon>Chromadorea</taxon>
        <taxon>Rhabditida</taxon>
        <taxon>Tylenchina</taxon>
        <taxon>Panagrolaimomorpha</taxon>
        <taxon>Panagrolaimoidea</taxon>
        <taxon>Panagrolaimidae</taxon>
        <taxon>Panagrolaimus</taxon>
    </lineage>
</organism>
<keyword evidence="2" id="KW-1185">Reference proteome</keyword>